<dbReference type="Pfam" id="PF00160">
    <property type="entry name" value="Pro_isomerase"/>
    <property type="match status" value="1"/>
</dbReference>
<comment type="similarity">
    <text evidence="4">Belongs to the cyclophilin-type PPIase family.</text>
</comment>
<dbReference type="Gene3D" id="2.40.100.10">
    <property type="entry name" value="Cyclophilin-like"/>
    <property type="match status" value="1"/>
</dbReference>
<dbReference type="PROSITE" id="PS00170">
    <property type="entry name" value="CSA_PPIASE_1"/>
    <property type="match status" value="1"/>
</dbReference>
<dbReference type="EMBL" id="PYYB01000004">
    <property type="protein sequence ID" value="PTL54959.1"/>
    <property type="molecule type" value="Genomic_DNA"/>
</dbReference>
<evidence type="ECO:0000256" key="3">
    <source>
        <dbReference type="ARBA" id="ARBA00023235"/>
    </source>
</evidence>
<evidence type="ECO:0000313" key="7">
    <source>
        <dbReference type="EMBL" id="PTL54959.1"/>
    </source>
</evidence>
<feature type="compositionally biased region" description="Low complexity" evidence="5">
    <location>
        <begin position="20"/>
        <end position="46"/>
    </location>
</feature>
<dbReference type="PRINTS" id="PR00153">
    <property type="entry name" value="CSAPPISMRASE"/>
</dbReference>
<reference evidence="7 8" key="1">
    <citation type="submission" date="2018-03" db="EMBL/GenBank/DDBJ databases">
        <title>Aquarubrobacter algicola gen. nov., sp. nov., a novel actinobacterium isolated from shallow eutrophic lake during the end of cyanobacterial harmful algal blooms.</title>
        <authorList>
            <person name="Chun S.J."/>
        </authorList>
    </citation>
    <scope>NUCLEOTIDE SEQUENCE [LARGE SCALE GENOMIC DNA]</scope>
    <source>
        <strain evidence="7 8">Seoho-28</strain>
    </source>
</reference>
<organism evidence="7 8">
    <name type="scientific">Paraconexibacter algicola</name>
    <dbReference type="NCBI Taxonomy" id="2133960"/>
    <lineage>
        <taxon>Bacteria</taxon>
        <taxon>Bacillati</taxon>
        <taxon>Actinomycetota</taxon>
        <taxon>Thermoleophilia</taxon>
        <taxon>Solirubrobacterales</taxon>
        <taxon>Paraconexibacteraceae</taxon>
        <taxon>Paraconexibacter</taxon>
    </lineage>
</organism>
<dbReference type="EC" id="5.2.1.8" evidence="4"/>
<dbReference type="Proteomes" id="UP000240739">
    <property type="component" value="Unassembled WGS sequence"/>
</dbReference>
<evidence type="ECO:0000259" key="6">
    <source>
        <dbReference type="PROSITE" id="PS50072"/>
    </source>
</evidence>
<evidence type="ECO:0000313" key="8">
    <source>
        <dbReference type="Proteomes" id="UP000240739"/>
    </source>
</evidence>
<name>A0A2T4UCM2_9ACTN</name>
<dbReference type="InterPro" id="IPR002130">
    <property type="entry name" value="Cyclophilin-type_PPIase_dom"/>
</dbReference>
<comment type="caution">
    <text evidence="7">The sequence shown here is derived from an EMBL/GenBank/DDBJ whole genome shotgun (WGS) entry which is preliminary data.</text>
</comment>
<dbReference type="InterPro" id="IPR029000">
    <property type="entry name" value="Cyclophilin-like_dom_sf"/>
</dbReference>
<sequence length="232" mass="23346">MPTLALAACGDDGTVEEGDAGTTSTAAQTTATADATATPEAEAASALPEGCTDVDAPQPKGEQSLDAPKDRLDAGKTYTVTFTTNCGAFDVRLDVRGAPKTSASIAALVKDGFYDGLTFHRIVPGFVIQGGDPLGDGQGGPGYSVVEAPKSSARYTKGVVAMAKTQIEDPGTSGSQFFVVSGDDAGLPPDYAVLGKVTKGLGVVTRIESVPVGPGDVPLAPVVISKATLKVS</sequence>
<gene>
    <name evidence="7" type="ORF">C7Y72_20530</name>
</gene>
<evidence type="ECO:0000256" key="1">
    <source>
        <dbReference type="ARBA" id="ARBA00002388"/>
    </source>
</evidence>
<evidence type="ECO:0000256" key="5">
    <source>
        <dbReference type="SAM" id="MobiDB-lite"/>
    </source>
</evidence>
<dbReference type="PANTHER" id="PTHR45625:SF4">
    <property type="entry name" value="PEPTIDYLPROLYL ISOMERASE DOMAIN AND WD REPEAT-CONTAINING PROTEIN 1"/>
    <property type="match status" value="1"/>
</dbReference>
<dbReference type="AlphaFoldDB" id="A0A2T4UCM2"/>
<dbReference type="InterPro" id="IPR044666">
    <property type="entry name" value="Cyclophilin_A-like"/>
</dbReference>
<evidence type="ECO:0000256" key="4">
    <source>
        <dbReference type="RuleBase" id="RU363019"/>
    </source>
</evidence>
<protein>
    <recommendedName>
        <fullName evidence="4">Peptidyl-prolyl cis-trans isomerase</fullName>
        <shortName evidence="4">PPIase</shortName>
        <ecNumber evidence="4">5.2.1.8</ecNumber>
    </recommendedName>
</protein>
<comment type="function">
    <text evidence="1 4">PPIases accelerate the folding of proteins. It catalyzes the cis-trans isomerization of proline imidic peptide bonds in oligopeptides.</text>
</comment>
<dbReference type="PROSITE" id="PS50072">
    <property type="entry name" value="CSA_PPIASE_2"/>
    <property type="match status" value="1"/>
</dbReference>
<accession>A0A2T4UCM2</accession>
<dbReference type="CDD" id="cd00317">
    <property type="entry name" value="cyclophilin"/>
    <property type="match status" value="1"/>
</dbReference>
<proteinExistence type="inferred from homology"/>
<comment type="catalytic activity">
    <reaction evidence="4">
        <text>[protein]-peptidylproline (omega=180) = [protein]-peptidylproline (omega=0)</text>
        <dbReference type="Rhea" id="RHEA:16237"/>
        <dbReference type="Rhea" id="RHEA-COMP:10747"/>
        <dbReference type="Rhea" id="RHEA-COMP:10748"/>
        <dbReference type="ChEBI" id="CHEBI:83833"/>
        <dbReference type="ChEBI" id="CHEBI:83834"/>
        <dbReference type="EC" id="5.2.1.8"/>
    </reaction>
</comment>
<feature type="domain" description="PPIase cyclophilin-type" evidence="6">
    <location>
        <begin position="87"/>
        <end position="229"/>
    </location>
</feature>
<keyword evidence="3 4" id="KW-0413">Isomerase</keyword>
<dbReference type="InterPro" id="IPR020892">
    <property type="entry name" value="Cyclophilin-type_PPIase_CS"/>
</dbReference>
<feature type="region of interest" description="Disordered" evidence="5">
    <location>
        <begin position="1"/>
        <end position="71"/>
    </location>
</feature>
<keyword evidence="2 4" id="KW-0697">Rotamase</keyword>
<dbReference type="GO" id="GO:0003755">
    <property type="term" value="F:peptidyl-prolyl cis-trans isomerase activity"/>
    <property type="evidence" value="ECO:0007669"/>
    <property type="project" value="UniProtKB-UniRule"/>
</dbReference>
<keyword evidence="8" id="KW-1185">Reference proteome</keyword>
<dbReference type="SUPFAM" id="SSF50891">
    <property type="entry name" value="Cyclophilin-like"/>
    <property type="match status" value="1"/>
</dbReference>
<dbReference type="PANTHER" id="PTHR45625">
    <property type="entry name" value="PEPTIDYL-PROLYL CIS-TRANS ISOMERASE-RELATED"/>
    <property type="match status" value="1"/>
</dbReference>
<evidence type="ECO:0000256" key="2">
    <source>
        <dbReference type="ARBA" id="ARBA00023110"/>
    </source>
</evidence>
<dbReference type="GO" id="GO:0006457">
    <property type="term" value="P:protein folding"/>
    <property type="evidence" value="ECO:0007669"/>
    <property type="project" value="InterPro"/>
</dbReference>